<dbReference type="OrthoDB" id="9795163at2"/>
<keyword evidence="2" id="KW-1185">Reference proteome</keyword>
<reference evidence="1 2" key="1">
    <citation type="submission" date="2020-08" db="EMBL/GenBank/DDBJ databases">
        <title>Genome sequence of Rhodobacteraceae bacterium Lw-13e.</title>
        <authorList>
            <person name="Poehlein A."/>
            <person name="Wolter L."/>
            <person name="Daniel R."/>
            <person name="Brinkhoff T."/>
        </authorList>
    </citation>
    <scope>NUCLEOTIDE SEQUENCE [LARGE SCALE GENOMIC DNA]</scope>
    <source>
        <strain evidence="1 2">Lw-13e</strain>
    </source>
</reference>
<dbReference type="RefSeq" id="WP_119838738.1">
    <property type="nucleotide sequence ID" value="NZ_CP060436.1"/>
</dbReference>
<accession>A0A418SIH0</accession>
<dbReference type="InterPro" id="IPR018679">
    <property type="entry name" value="DUF2161"/>
</dbReference>
<gene>
    <name evidence="1" type="ORF">PSAL_033900</name>
</gene>
<dbReference type="AlphaFoldDB" id="A0A418SIH0"/>
<proteinExistence type="predicted"/>
<dbReference type="KEGG" id="palw:PSAL_033900"/>
<dbReference type="Proteomes" id="UP000283786">
    <property type="component" value="Chromosome"/>
</dbReference>
<evidence type="ECO:0000313" key="2">
    <source>
        <dbReference type="Proteomes" id="UP000283786"/>
    </source>
</evidence>
<organism evidence="1 2">
    <name type="scientific">Pseudooceanicola algae</name>
    <dbReference type="NCBI Taxonomy" id="1537215"/>
    <lineage>
        <taxon>Bacteria</taxon>
        <taxon>Pseudomonadati</taxon>
        <taxon>Pseudomonadota</taxon>
        <taxon>Alphaproteobacteria</taxon>
        <taxon>Rhodobacterales</taxon>
        <taxon>Paracoccaceae</taxon>
        <taxon>Pseudooceanicola</taxon>
    </lineage>
</organism>
<dbReference type="Pfam" id="PF09929">
    <property type="entry name" value="DUF2161"/>
    <property type="match status" value="1"/>
</dbReference>
<sequence length="219" mass="23557">MAKLRETDLYAPVKGFLQAQGYEVKAEVAGADVVGLRADDPAPVVVELKTGMTLTLLQQGISRQGLTDFVYLAIPAMRGRKALAAHVSLCRRLGLGLLTVRLRDGFVTAHCDPGPFAPRKSRVRQGRLLKEFLRREGDPNIGGSTRVQLMTAYRQDAQRCAAHLAVHGPCKGAVVARATGVPRATTIMRDDHYGWFKKVEKGVYALSPEGAAAAAAIGP</sequence>
<name>A0A418SIH0_9RHOB</name>
<evidence type="ECO:0000313" key="1">
    <source>
        <dbReference type="EMBL" id="QPM92127.1"/>
    </source>
</evidence>
<dbReference type="EMBL" id="CP060436">
    <property type="protein sequence ID" value="QPM92127.1"/>
    <property type="molecule type" value="Genomic_DNA"/>
</dbReference>
<protein>
    <submittedName>
        <fullName evidence="1">Uncharacterized protein</fullName>
    </submittedName>
</protein>